<feature type="non-terminal residue" evidence="1">
    <location>
        <position position="69"/>
    </location>
</feature>
<dbReference type="EMBL" id="CABFJX010000398">
    <property type="protein sequence ID" value="VTT79739.1"/>
    <property type="molecule type" value="Genomic_DNA"/>
</dbReference>
<sequence>WLFGRGEGRSTSKETYHIGFKLQSNGRYIAGLFIQDWGVDPPSPEEVLVFFQEAVGVEDSEDDDDEDQE</sequence>
<name>A0A9Q9UF95_FUSFU</name>
<organism evidence="1 2">
    <name type="scientific">Fusarium fujikuroi</name>
    <name type="common">Bakanae and foot rot disease fungus</name>
    <name type="synonym">Gibberella fujikuroi</name>
    <dbReference type="NCBI Taxonomy" id="5127"/>
    <lineage>
        <taxon>Eukaryota</taxon>
        <taxon>Fungi</taxon>
        <taxon>Dikarya</taxon>
        <taxon>Ascomycota</taxon>
        <taxon>Pezizomycotina</taxon>
        <taxon>Sordariomycetes</taxon>
        <taxon>Hypocreomycetidae</taxon>
        <taxon>Hypocreales</taxon>
        <taxon>Nectriaceae</taxon>
        <taxon>Fusarium</taxon>
        <taxon>Fusarium fujikuroi species complex</taxon>
    </lineage>
</organism>
<accession>A0A9Q9UF95</accession>
<dbReference type="AlphaFoldDB" id="A0A9Q9UF95"/>
<reference evidence="1" key="1">
    <citation type="submission" date="2019-05" db="EMBL/GenBank/DDBJ databases">
        <authorList>
            <person name="Piombo E."/>
        </authorList>
    </citation>
    <scope>NUCLEOTIDE SEQUENCE</scope>
    <source>
        <strain evidence="1">C2S</strain>
    </source>
</reference>
<dbReference type="Proteomes" id="UP000760494">
    <property type="component" value="Unassembled WGS sequence"/>
</dbReference>
<comment type="caution">
    <text evidence="1">The sequence shown here is derived from an EMBL/GenBank/DDBJ whole genome shotgun (WGS) entry which is preliminary data.</text>
</comment>
<protein>
    <submittedName>
        <fullName evidence="1">Uncharacterized protein</fullName>
    </submittedName>
</protein>
<evidence type="ECO:0000313" key="2">
    <source>
        <dbReference type="Proteomes" id="UP000760494"/>
    </source>
</evidence>
<proteinExistence type="predicted"/>
<gene>
    <name evidence="1" type="ORF">C2S_11456</name>
</gene>
<evidence type="ECO:0000313" key="1">
    <source>
        <dbReference type="EMBL" id="VTT79739.1"/>
    </source>
</evidence>